<dbReference type="GO" id="GO:0016787">
    <property type="term" value="F:hydrolase activity"/>
    <property type="evidence" value="ECO:0007669"/>
    <property type="project" value="UniProtKB-KW"/>
</dbReference>
<dbReference type="CDD" id="cd16833">
    <property type="entry name" value="YfiH"/>
    <property type="match status" value="1"/>
</dbReference>
<evidence type="ECO:0000256" key="10">
    <source>
        <dbReference type="RuleBase" id="RU361274"/>
    </source>
</evidence>
<dbReference type="Proteomes" id="UP001138802">
    <property type="component" value="Unassembled WGS sequence"/>
</dbReference>
<evidence type="ECO:0000256" key="7">
    <source>
        <dbReference type="ARBA" id="ARBA00047989"/>
    </source>
</evidence>
<keyword evidence="12" id="KW-1185">Reference proteome</keyword>
<evidence type="ECO:0000256" key="1">
    <source>
        <dbReference type="ARBA" id="ARBA00000553"/>
    </source>
</evidence>
<accession>A0A9X1B8S6</accession>
<keyword evidence="6" id="KW-0862">Zinc</keyword>
<dbReference type="Pfam" id="PF02578">
    <property type="entry name" value="Cu-oxidase_4"/>
    <property type="match status" value="1"/>
</dbReference>
<evidence type="ECO:0000256" key="3">
    <source>
        <dbReference type="ARBA" id="ARBA00022679"/>
    </source>
</evidence>
<dbReference type="SUPFAM" id="SSF64438">
    <property type="entry name" value="CNF1/YfiH-like putative cysteine hydrolases"/>
    <property type="match status" value="1"/>
</dbReference>
<dbReference type="PANTHER" id="PTHR30616:SF2">
    <property type="entry name" value="PURINE NUCLEOSIDE PHOSPHORYLASE LACC1"/>
    <property type="match status" value="1"/>
</dbReference>
<evidence type="ECO:0000256" key="4">
    <source>
        <dbReference type="ARBA" id="ARBA00022723"/>
    </source>
</evidence>
<dbReference type="Gene3D" id="3.60.140.10">
    <property type="entry name" value="CNF1/YfiH-like putative cysteine hydrolases"/>
    <property type="match status" value="1"/>
</dbReference>
<dbReference type="RefSeq" id="WP_200387072.1">
    <property type="nucleotide sequence ID" value="NZ_NRSD01000004.1"/>
</dbReference>
<comment type="catalytic activity">
    <reaction evidence="7">
        <text>adenosine + H2O + H(+) = inosine + NH4(+)</text>
        <dbReference type="Rhea" id="RHEA:24408"/>
        <dbReference type="ChEBI" id="CHEBI:15377"/>
        <dbReference type="ChEBI" id="CHEBI:15378"/>
        <dbReference type="ChEBI" id="CHEBI:16335"/>
        <dbReference type="ChEBI" id="CHEBI:17596"/>
        <dbReference type="ChEBI" id="CHEBI:28938"/>
        <dbReference type="EC" id="3.5.4.4"/>
    </reaction>
    <physiologicalReaction direction="left-to-right" evidence="7">
        <dbReference type="Rhea" id="RHEA:24409"/>
    </physiologicalReaction>
</comment>
<evidence type="ECO:0000313" key="11">
    <source>
        <dbReference type="EMBL" id="MBK1644286.1"/>
    </source>
</evidence>
<gene>
    <name evidence="11" type="ORF">CKO25_06380</name>
</gene>
<comment type="catalytic activity">
    <reaction evidence="1">
        <text>inosine + phosphate = alpha-D-ribose 1-phosphate + hypoxanthine</text>
        <dbReference type="Rhea" id="RHEA:27646"/>
        <dbReference type="ChEBI" id="CHEBI:17368"/>
        <dbReference type="ChEBI" id="CHEBI:17596"/>
        <dbReference type="ChEBI" id="CHEBI:43474"/>
        <dbReference type="ChEBI" id="CHEBI:57720"/>
        <dbReference type="EC" id="2.4.2.1"/>
    </reaction>
    <physiologicalReaction direction="left-to-right" evidence="1">
        <dbReference type="Rhea" id="RHEA:27647"/>
    </physiologicalReaction>
</comment>
<comment type="similarity">
    <text evidence="2 10">Belongs to the purine nucleoside phosphorylase YfiH/LACC1 family.</text>
</comment>
<evidence type="ECO:0000256" key="8">
    <source>
        <dbReference type="ARBA" id="ARBA00048968"/>
    </source>
</evidence>
<name>A0A9X1B8S6_9GAMM</name>
<dbReference type="InterPro" id="IPR011324">
    <property type="entry name" value="Cytotoxic_necrot_fac-like_cat"/>
</dbReference>
<dbReference type="InterPro" id="IPR038371">
    <property type="entry name" value="Cu_polyphenol_OxRdtase_sf"/>
</dbReference>
<organism evidence="11 12">
    <name type="scientific">Thiocapsa imhoffii</name>
    <dbReference type="NCBI Taxonomy" id="382777"/>
    <lineage>
        <taxon>Bacteria</taxon>
        <taxon>Pseudomonadati</taxon>
        <taxon>Pseudomonadota</taxon>
        <taxon>Gammaproteobacteria</taxon>
        <taxon>Chromatiales</taxon>
        <taxon>Chromatiaceae</taxon>
        <taxon>Thiocapsa</taxon>
    </lineage>
</organism>
<evidence type="ECO:0000256" key="6">
    <source>
        <dbReference type="ARBA" id="ARBA00022833"/>
    </source>
</evidence>
<keyword evidence="5" id="KW-0378">Hydrolase</keyword>
<dbReference type="AlphaFoldDB" id="A0A9X1B8S6"/>
<dbReference type="PANTHER" id="PTHR30616">
    <property type="entry name" value="UNCHARACTERIZED PROTEIN YFIH"/>
    <property type="match status" value="1"/>
</dbReference>
<dbReference type="GO" id="GO:0017061">
    <property type="term" value="F:S-methyl-5-thioadenosine phosphorylase activity"/>
    <property type="evidence" value="ECO:0007669"/>
    <property type="project" value="UniProtKB-EC"/>
</dbReference>
<comment type="caution">
    <text evidence="11">The sequence shown here is derived from an EMBL/GenBank/DDBJ whole genome shotgun (WGS) entry which is preliminary data.</text>
</comment>
<reference evidence="11 12" key="1">
    <citation type="journal article" date="2020" name="Microorganisms">
        <title>Osmotic Adaptation and Compatible Solute Biosynthesis of Phototrophic Bacteria as Revealed from Genome Analyses.</title>
        <authorList>
            <person name="Imhoff J.F."/>
            <person name="Rahn T."/>
            <person name="Kunzel S."/>
            <person name="Keller A."/>
            <person name="Neulinger S.C."/>
        </authorList>
    </citation>
    <scope>NUCLEOTIDE SEQUENCE [LARGE SCALE GENOMIC DNA]</scope>
    <source>
        <strain evidence="11 12">DSM 21303</strain>
    </source>
</reference>
<comment type="catalytic activity">
    <reaction evidence="9">
        <text>S-methyl-5'-thioadenosine + phosphate = 5-(methylsulfanyl)-alpha-D-ribose 1-phosphate + adenine</text>
        <dbReference type="Rhea" id="RHEA:11852"/>
        <dbReference type="ChEBI" id="CHEBI:16708"/>
        <dbReference type="ChEBI" id="CHEBI:17509"/>
        <dbReference type="ChEBI" id="CHEBI:43474"/>
        <dbReference type="ChEBI" id="CHEBI:58533"/>
        <dbReference type="EC" id="2.4.2.28"/>
    </reaction>
    <physiologicalReaction direction="left-to-right" evidence="9">
        <dbReference type="Rhea" id="RHEA:11853"/>
    </physiologicalReaction>
</comment>
<keyword evidence="4" id="KW-0479">Metal-binding</keyword>
<evidence type="ECO:0000313" key="12">
    <source>
        <dbReference type="Proteomes" id="UP001138802"/>
    </source>
</evidence>
<evidence type="ECO:0000256" key="5">
    <source>
        <dbReference type="ARBA" id="ARBA00022801"/>
    </source>
</evidence>
<protein>
    <recommendedName>
        <fullName evidence="10">Purine nucleoside phosphorylase</fullName>
    </recommendedName>
</protein>
<dbReference type="NCBIfam" id="TIGR00726">
    <property type="entry name" value="peptidoglycan editing factor PgeF"/>
    <property type="match status" value="1"/>
</dbReference>
<dbReference type="EMBL" id="NRSD01000004">
    <property type="protein sequence ID" value="MBK1644286.1"/>
    <property type="molecule type" value="Genomic_DNA"/>
</dbReference>
<proteinExistence type="inferred from homology"/>
<evidence type="ECO:0000256" key="9">
    <source>
        <dbReference type="ARBA" id="ARBA00049893"/>
    </source>
</evidence>
<comment type="catalytic activity">
    <reaction evidence="8">
        <text>adenosine + phosphate = alpha-D-ribose 1-phosphate + adenine</text>
        <dbReference type="Rhea" id="RHEA:27642"/>
        <dbReference type="ChEBI" id="CHEBI:16335"/>
        <dbReference type="ChEBI" id="CHEBI:16708"/>
        <dbReference type="ChEBI" id="CHEBI:43474"/>
        <dbReference type="ChEBI" id="CHEBI:57720"/>
        <dbReference type="EC" id="2.4.2.1"/>
    </reaction>
    <physiologicalReaction direction="left-to-right" evidence="8">
        <dbReference type="Rhea" id="RHEA:27643"/>
    </physiologicalReaction>
</comment>
<evidence type="ECO:0000256" key="2">
    <source>
        <dbReference type="ARBA" id="ARBA00007353"/>
    </source>
</evidence>
<dbReference type="GO" id="GO:0005507">
    <property type="term" value="F:copper ion binding"/>
    <property type="evidence" value="ECO:0007669"/>
    <property type="project" value="TreeGrafter"/>
</dbReference>
<dbReference type="InterPro" id="IPR003730">
    <property type="entry name" value="Cu_polyphenol_OxRdtase"/>
</dbReference>
<keyword evidence="3" id="KW-0808">Transferase</keyword>
<sequence length="266" mass="28359">MQLIEPDWPAPPGVIAVSTTRSGGVSRGPYASLNLGTHVGDEPGRVAVNRALIRERLHLPSEPLWLSQIHGCRLLEVDHPHQEPQPATAPRGTCEADGAYTRVPGVVCVVLTADCLPVLLCDDLGTCVAAVHVGWRGLAAGILESACATLGKRRPERLIAWLGPAIGPDAFEVGAEVRAQFVTQDPEATEAFRPGRAGRFFADLPALARQRLRRCGVREIHGGCHCTVAAPATFFSYRRDGVTGRMASLIWLDPHGAAADGGTRHA</sequence>